<reference evidence="5" key="1">
    <citation type="submission" date="2020-08" db="EMBL/GenBank/DDBJ databases">
        <title>Multicomponent nature underlies the extraordinary mechanical properties of spider dragline silk.</title>
        <authorList>
            <person name="Kono N."/>
            <person name="Nakamura H."/>
            <person name="Mori M."/>
            <person name="Yoshida Y."/>
            <person name="Ohtoshi R."/>
            <person name="Malay A.D."/>
            <person name="Moran D.A.P."/>
            <person name="Tomita M."/>
            <person name="Numata K."/>
            <person name="Arakawa K."/>
        </authorList>
    </citation>
    <scope>NUCLEOTIDE SEQUENCE</scope>
</reference>
<accession>A0A8X6NX41</accession>
<keyword evidence="3" id="KW-0812">Transmembrane</keyword>
<keyword evidence="6" id="KW-1185">Reference proteome</keyword>
<protein>
    <recommendedName>
        <fullName evidence="4">SWIM-type domain-containing protein</fullName>
    </recommendedName>
</protein>
<dbReference type="GO" id="GO:0008270">
    <property type="term" value="F:zinc ion binding"/>
    <property type="evidence" value="ECO:0007669"/>
    <property type="project" value="UniProtKB-KW"/>
</dbReference>
<dbReference type="InterPro" id="IPR007527">
    <property type="entry name" value="Znf_SWIM"/>
</dbReference>
<keyword evidence="1" id="KW-0479">Metal-binding</keyword>
<dbReference type="AlphaFoldDB" id="A0A8X6NX41"/>
<gene>
    <name evidence="5" type="ORF">NPIL_56791</name>
</gene>
<keyword evidence="1" id="KW-0863">Zinc-finger</keyword>
<feature type="transmembrane region" description="Helical" evidence="3">
    <location>
        <begin position="174"/>
        <end position="190"/>
    </location>
</feature>
<feature type="domain" description="SWIM-type" evidence="4">
    <location>
        <begin position="95"/>
        <end position="131"/>
    </location>
</feature>
<keyword evidence="3" id="KW-1133">Transmembrane helix</keyword>
<dbReference type="EMBL" id="BMAW01109704">
    <property type="protein sequence ID" value="GFT39850.1"/>
    <property type="molecule type" value="Genomic_DNA"/>
</dbReference>
<keyword evidence="1" id="KW-0862">Zinc</keyword>
<dbReference type="PROSITE" id="PS50966">
    <property type="entry name" value="ZF_SWIM"/>
    <property type="match status" value="1"/>
</dbReference>
<evidence type="ECO:0000313" key="6">
    <source>
        <dbReference type="Proteomes" id="UP000887013"/>
    </source>
</evidence>
<evidence type="ECO:0000256" key="1">
    <source>
        <dbReference type="PROSITE-ProRule" id="PRU00325"/>
    </source>
</evidence>
<dbReference type="OrthoDB" id="6431780at2759"/>
<feature type="region of interest" description="Disordered" evidence="2">
    <location>
        <begin position="1"/>
        <end position="44"/>
    </location>
</feature>
<organism evidence="5 6">
    <name type="scientific">Nephila pilipes</name>
    <name type="common">Giant wood spider</name>
    <name type="synonym">Nephila maculata</name>
    <dbReference type="NCBI Taxonomy" id="299642"/>
    <lineage>
        <taxon>Eukaryota</taxon>
        <taxon>Metazoa</taxon>
        <taxon>Ecdysozoa</taxon>
        <taxon>Arthropoda</taxon>
        <taxon>Chelicerata</taxon>
        <taxon>Arachnida</taxon>
        <taxon>Araneae</taxon>
        <taxon>Araneomorphae</taxon>
        <taxon>Entelegynae</taxon>
        <taxon>Araneoidea</taxon>
        <taxon>Nephilidae</taxon>
        <taxon>Nephila</taxon>
    </lineage>
</organism>
<evidence type="ECO:0000256" key="2">
    <source>
        <dbReference type="SAM" id="MobiDB-lite"/>
    </source>
</evidence>
<sequence length="289" mass="32539">MADIFQQELDSSEGQENLNENSSTDENIDSNDDKGGDAKDQRKGDMSNELDIEFESFFCPETPSIEELANSDYIHNSSMEPTEICAFESVHAHFFEMVVSYSCTCDMNKYLFPSGGDAICSHITPISCRRAVVGAPSRGFIAEGSLATRALKLGKKERFGVFFSPPPLLPHREIRFFVCLLLCFCQWLGLDIDRTSVKKEKYFSILCIFLCGVFPFLLSGRRVLSIYFPMITNRWGGITLYWVEMPALDRPSELDVHIATDFEGLAHCCIKNDVEGGKFASNRIILRAE</sequence>
<name>A0A8X6NX41_NEPPI</name>
<feature type="transmembrane region" description="Helical" evidence="3">
    <location>
        <begin position="202"/>
        <end position="218"/>
    </location>
</feature>
<comment type="caution">
    <text evidence="5">The sequence shown here is derived from an EMBL/GenBank/DDBJ whole genome shotgun (WGS) entry which is preliminary data.</text>
</comment>
<keyword evidence="3" id="KW-0472">Membrane</keyword>
<feature type="compositionally biased region" description="Basic and acidic residues" evidence="2">
    <location>
        <begin position="31"/>
        <end position="44"/>
    </location>
</feature>
<feature type="compositionally biased region" description="Polar residues" evidence="2">
    <location>
        <begin position="8"/>
        <end position="25"/>
    </location>
</feature>
<dbReference type="Proteomes" id="UP000887013">
    <property type="component" value="Unassembled WGS sequence"/>
</dbReference>
<evidence type="ECO:0000256" key="3">
    <source>
        <dbReference type="SAM" id="Phobius"/>
    </source>
</evidence>
<proteinExistence type="predicted"/>
<evidence type="ECO:0000313" key="5">
    <source>
        <dbReference type="EMBL" id="GFT39850.1"/>
    </source>
</evidence>
<evidence type="ECO:0000259" key="4">
    <source>
        <dbReference type="PROSITE" id="PS50966"/>
    </source>
</evidence>